<keyword evidence="1" id="KW-0732">Signal</keyword>
<gene>
    <name evidence="2" type="ORF">CEE60_08940</name>
</gene>
<feature type="signal peptide" evidence="1">
    <location>
        <begin position="1"/>
        <end position="33"/>
    </location>
</feature>
<feature type="chain" id="PRO_5012693064" description="Porin" evidence="1">
    <location>
        <begin position="34"/>
        <end position="576"/>
    </location>
</feature>
<protein>
    <recommendedName>
        <fullName evidence="4">Porin</fullName>
    </recommendedName>
</protein>
<dbReference type="InterPro" id="IPR011250">
    <property type="entry name" value="OMP/PagP_B-barrel"/>
</dbReference>
<dbReference type="InterPro" id="IPR032638">
    <property type="entry name" value="Porin_5"/>
</dbReference>
<evidence type="ECO:0008006" key="4">
    <source>
        <dbReference type="Google" id="ProtNLM"/>
    </source>
</evidence>
<evidence type="ECO:0000313" key="3">
    <source>
        <dbReference type="Proteomes" id="UP000198157"/>
    </source>
</evidence>
<evidence type="ECO:0000313" key="2">
    <source>
        <dbReference type="EMBL" id="OWQ53796.1"/>
    </source>
</evidence>
<dbReference type="EMBL" id="NIVS01000020">
    <property type="protein sequence ID" value="OWQ53796.1"/>
    <property type="molecule type" value="Genomic_DNA"/>
</dbReference>
<proteinExistence type="predicted"/>
<dbReference type="Pfam" id="PF16930">
    <property type="entry name" value="Porin_5"/>
    <property type="match status" value="1"/>
</dbReference>
<organism evidence="2 3">
    <name type="scientific">Stenotrophomonas maltophilia</name>
    <name type="common">Pseudomonas maltophilia</name>
    <name type="synonym">Xanthomonas maltophilia</name>
    <dbReference type="NCBI Taxonomy" id="40324"/>
    <lineage>
        <taxon>Bacteria</taxon>
        <taxon>Pseudomonadati</taxon>
        <taxon>Pseudomonadota</taxon>
        <taxon>Gammaproteobacteria</taxon>
        <taxon>Lysobacterales</taxon>
        <taxon>Lysobacteraceae</taxon>
        <taxon>Stenotrophomonas</taxon>
        <taxon>Stenotrophomonas maltophilia group</taxon>
    </lineage>
</organism>
<dbReference type="SUPFAM" id="SSF56925">
    <property type="entry name" value="OMPA-like"/>
    <property type="match status" value="1"/>
</dbReference>
<dbReference type="OrthoDB" id="5372286at2"/>
<dbReference type="AlphaFoldDB" id="A0A246HME8"/>
<name>A0A246HME8_STEMA</name>
<dbReference type="SUPFAM" id="SSF56935">
    <property type="entry name" value="Porins"/>
    <property type="match status" value="1"/>
</dbReference>
<accession>A0A246HME8</accession>
<reference evidence="2 3" key="1">
    <citation type="submission" date="2017-06" db="EMBL/GenBank/DDBJ databases">
        <authorList>
            <person name="Kim H.J."/>
            <person name="Triplett B.A."/>
        </authorList>
    </citation>
    <scope>NUCLEOTIDE SEQUENCE [LARGE SCALE GENOMIC DNA]</scope>
    <source>
        <strain evidence="2 3">13146</strain>
    </source>
</reference>
<dbReference type="Proteomes" id="UP000198157">
    <property type="component" value="Unassembled WGS sequence"/>
</dbReference>
<evidence type="ECO:0000256" key="1">
    <source>
        <dbReference type="SAM" id="SignalP"/>
    </source>
</evidence>
<comment type="caution">
    <text evidence="2">The sequence shown here is derived from an EMBL/GenBank/DDBJ whole genome shotgun (WGS) entry which is preliminary data.</text>
</comment>
<sequence length="576" mass="62395">MTRSTLHTALLGLRSTAIATGVALVLVSGGAHAQAAGGESTMIKLIRGLMDSGALKPEAGQALLLEAQRESAAAPAAPASTAIAAQPGDVRVPYIPQTVRDEIREEVKASVMAEAKAERWAAPDQVPEWTQRLRVQGDVRVRNESRLYSERNSDIEVDWARINAGNGYDVNGNTNLDLPPLRNTRQDRNNSWRIRARLGVIAELGEHTRAGVRLATGNDNGPVSSTQTLGGGLAKKDAWLDQAWLSWSPVAGLDILGGRFGNPYWSTDTLFSNDLNFDGLAFKYAQPIGDDGLSLFATLGLTPLEYSSDSFPNTSQNKMKSENKWLNGLQVGAQWQFGDAQTVRAAVGYYDFRNIAGEYSQPCALYAGADFCSSDWSRPAFMQKGNTLMLLRNITLNPLDPANTPMPQYVGLASEFELLDLNLAWETPLFAGNALRLEGHAIKNLAYDPNRMWARAQGGIVTNLGTAANGVGGPQDIQSGDMAYMAQATFGQLAMKQAGDWNLAVGYKRLEADALPDAYNDSNFHLGGTNAKGYYLSSSYMFDKNVWLTGRWMAAKEVTGAPLSIDVFQLEVNAGF</sequence>